<evidence type="ECO:0000313" key="9">
    <source>
        <dbReference type="RefSeq" id="XP_052750115.1"/>
    </source>
</evidence>
<reference evidence="9" key="1">
    <citation type="submission" date="2025-08" db="UniProtKB">
        <authorList>
            <consortium name="RefSeq"/>
        </authorList>
    </citation>
    <scope>IDENTIFICATION</scope>
    <source>
        <tissue evidence="9">Whole larvae</tissue>
    </source>
</reference>
<feature type="compositionally biased region" description="Basic and acidic residues" evidence="6">
    <location>
        <begin position="543"/>
        <end position="555"/>
    </location>
</feature>
<feature type="coiled-coil region" evidence="5">
    <location>
        <begin position="91"/>
        <end position="118"/>
    </location>
</feature>
<evidence type="ECO:0000313" key="8">
    <source>
        <dbReference type="Proteomes" id="UP001652740"/>
    </source>
</evidence>
<feature type="region of interest" description="Disordered" evidence="6">
    <location>
        <begin position="1"/>
        <end position="21"/>
    </location>
</feature>
<evidence type="ECO:0000256" key="4">
    <source>
        <dbReference type="PROSITE-ProRule" id="PRU00042"/>
    </source>
</evidence>
<evidence type="ECO:0000256" key="3">
    <source>
        <dbReference type="ARBA" id="ARBA00022833"/>
    </source>
</evidence>
<protein>
    <submittedName>
        <fullName evidence="9">Zinc finger protein 91-like</fullName>
    </submittedName>
</protein>
<accession>A0ABM3MG24</accession>
<feature type="region of interest" description="Disordered" evidence="6">
    <location>
        <begin position="145"/>
        <end position="171"/>
    </location>
</feature>
<gene>
    <name evidence="9" type="primary">LOC113514915</name>
</gene>
<dbReference type="PANTHER" id="PTHR23235">
    <property type="entry name" value="KRUEPPEL-LIKE TRANSCRIPTION FACTOR"/>
    <property type="match status" value="1"/>
</dbReference>
<evidence type="ECO:0000256" key="5">
    <source>
        <dbReference type="SAM" id="Coils"/>
    </source>
</evidence>
<feature type="domain" description="C2H2-type" evidence="7">
    <location>
        <begin position="365"/>
        <end position="392"/>
    </location>
</feature>
<dbReference type="SUPFAM" id="SSF57667">
    <property type="entry name" value="beta-beta-alpha zinc fingers"/>
    <property type="match status" value="4"/>
</dbReference>
<dbReference type="SMART" id="SM00355">
    <property type="entry name" value="ZnF_C2H2"/>
    <property type="match status" value="7"/>
</dbReference>
<feature type="compositionally biased region" description="Basic and acidic residues" evidence="6">
    <location>
        <begin position="9"/>
        <end position="21"/>
    </location>
</feature>
<dbReference type="PROSITE" id="PS50157">
    <property type="entry name" value="ZINC_FINGER_C2H2_2"/>
    <property type="match status" value="6"/>
</dbReference>
<dbReference type="Gene3D" id="3.30.160.60">
    <property type="entry name" value="Classic Zinc Finger"/>
    <property type="match status" value="5"/>
</dbReference>
<feature type="compositionally biased region" description="Acidic residues" evidence="6">
    <location>
        <begin position="146"/>
        <end position="159"/>
    </location>
</feature>
<dbReference type="InterPro" id="IPR013087">
    <property type="entry name" value="Znf_C2H2_type"/>
</dbReference>
<evidence type="ECO:0000256" key="1">
    <source>
        <dbReference type="ARBA" id="ARBA00022723"/>
    </source>
</evidence>
<feature type="compositionally biased region" description="Polar residues" evidence="6">
    <location>
        <begin position="262"/>
        <end position="275"/>
    </location>
</feature>
<feature type="compositionally biased region" description="Low complexity" evidence="6">
    <location>
        <begin position="559"/>
        <end position="578"/>
    </location>
</feature>
<dbReference type="PROSITE" id="PS00028">
    <property type="entry name" value="ZINC_FINGER_C2H2_1"/>
    <property type="match status" value="6"/>
</dbReference>
<keyword evidence="3" id="KW-0862">Zinc</keyword>
<evidence type="ECO:0000256" key="2">
    <source>
        <dbReference type="ARBA" id="ARBA00022771"/>
    </source>
</evidence>
<keyword evidence="8" id="KW-1185">Reference proteome</keyword>
<feature type="region of interest" description="Disordered" evidence="6">
    <location>
        <begin position="259"/>
        <end position="278"/>
    </location>
</feature>
<feature type="region of interest" description="Disordered" evidence="6">
    <location>
        <begin position="527"/>
        <end position="578"/>
    </location>
</feature>
<dbReference type="Proteomes" id="UP001652740">
    <property type="component" value="Unplaced"/>
</dbReference>
<dbReference type="Pfam" id="PF00096">
    <property type="entry name" value="zf-C2H2"/>
    <property type="match status" value="4"/>
</dbReference>
<proteinExistence type="predicted"/>
<dbReference type="InterPro" id="IPR036236">
    <property type="entry name" value="Znf_C2H2_sf"/>
</dbReference>
<organism evidence="8 9">
    <name type="scientific">Galleria mellonella</name>
    <name type="common">Greater wax moth</name>
    <dbReference type="NCBI Taxonomy" id="7137"/>
    <lineage>
        <taxon>Eukaryota</taxon>
        <taxon>Metazoa</taxon>
        <taxon>Ecdysozoa</taxon>
        <taxon>Arthropoda</taxon>
        <taxon>Hexapoda</taxon>
        <taxon>Insecta</taxon>
        <taxon>Pterygota</taxon>
        <taxon>Neoptera</taxon>
        <taxon>Endopterygota</taxon>
        <taxon>Lepidoptera</taxon>
        <taxon>Glossata</taxon>
        <taxon>Ditrysia</taxon>
        <taxon>Pyraloidea</taxon>
        <taxon>Pyralidae</taxon>
        <taxon>Galleriinae</taxon>
        <taxon>Galleria</taxon>
    </lineage>
</organism>
<name>A0ABM3MG24_GALME</name>
<feature type="domain" description="C2H2-type" evidence="7">
    <location>
        <begin position="421"/>
        <end position="448"/>
    </location>
</feature>
<feature type="domain" description="C2H2-type" evidence="7">
    <location>
        <begin position="393"/>
        <end position="420"/>
    </location>
</feature>
<feature type="domain" description="C2H2-type" evidence="7">
    <location>
        <begin position="308"/>
        <end position="335"/>
    </location>
</feature>
<sequence length="596" mass="66995">MAQSSAMNSDKKSTDLEVKEDREDIKKEEIVAVKPEPHECIVCVTHNLETFDIFNTNTAASGISLHNFLSKFSNSALADCQNSTKFVCKSCLDLINVLEQAELEYVKLKETFEAIISKNPLFDSSVQPISLDTVKNETLREHPDDSYDIFDDMDSEDEPLSMTKKKRHGKVDKRKKKLSGSIIKRKPRTKQNDESWECTECFARGTTGGTVAAMAHKLAVHSLEESNSVLRDMKKEDADGSHNGLENILKIEYEELNENDDSSTFMPDSEPSNENNHSKRKMLVGRCLKSKGVSAQTKAKKKEAKVLHQCDQCDAKYSSLARLKQHKQKHDGSKPPYICEVCGAHYKHKRACDIHIALHKGISDWKCEECNKLFPSKGALQRHNNIHTGKLNYQCDLCGKSFIHTSSFKMHKLSHSGVKPHACDVCGLALMTRSHLKRHKRVHSGEKRHECALCGKRFSERYNLVAHLRSHDAAPPPPLPRRRLFRCGFCPDRFERRYMLERHTSVVHGRALERPPPTPRNTMSKLLKAQAQAARPPPAAADGDSKDIRSPESRDTPVASQKLLAQLTASSSTSVSAGSTWSAAYAEFNLRGDFPH</sequence>
<dbReference type="GeneID" id="113514915"/>
<dbReference type="PANTHER" id="PTHR23235:SF120">
    <property type="entry name" value="KRUPPEL-LIKE FACTOR 15"/>
    <property type="match status" value="1"/>
</dbReference>
<keyword evidence="2 4" id="KW-0863">Zinc-finger</keyword>
<feature type="domain" description="C2H2-type" evidence="7">
    <location>
        <begin position="485"/>
        <end position="508"/>
    </location>
</feature>
<feature type="domain" description="C2H2-type" evidence="7">
    <location>
        <begin position="449"/>
        <end position="476"/>
    </location>
</feature>
<evidence type="ECO:0000256" key="6">
    <source>
        <dbReference type="SAM" id="MobiDB-lite"/>
    </source>
</evidence>
<keyword evidence="1" id="KW-0479">Metal-binding</keyword>
<evidence type="ECO:0000259" key="7">
    <source>
        <dbReference type="PROSITE" id="PS50157"/>
    </source>
</evidence>
<dbReference type="RefSeq" id="XP_052750115.1">
    <property type="nucleotide sequence ID" value="XM_052894155.1"/>
</dbReference>
<keyword evidence="5" id="KW-0175">Coiled coil</keyword>